<evidence type="ECO:0000256" key="6">
    <source>
        <dbReference type="SAM" id="Phobius"/>
    </source>
</evidence>
<evidence type="ECO:0000259" key="7">
    <source>
        <dbReference type="Pfam" id="PF07532"/>
    </source>
</evidence>
<dbReference type="NCBIfam" id="TIGR01167">
    <property type="entry name" value="LPXTG_anchor"/>
    <property type="match status" value="1"/>
</dbReference>
<accession>E6LHW7</accession>
<dbReference type="EC" id="3.2.1.89" evidence="4"/>
<keyword evidence="2 4" id="KW-0378">Hydrolase</keyword>
<dbReference type="Gene3D" id="3.20.20.80">
    <property type="entry name" value="Glycosidases"/>
    <property type="match status" value="1"/>
</dbReference>
<dbReference type="InterPro" id="IPR011683">
    <property type="entry name" value="Glyco_hydro_53"/>
</dbReference>
<comment type="similarity">
    <text evidence="1 4">Belongs to the glycosyl hydrolase 53 family.</text>
</comment>
<evidence type="ECO:0000256" key="3">
    <source>
        <dbReference type="ARBA" id="ARBA00023295"/>
    </source>
</evidence>
<dbReference type="SUPFAM" id="SSF51445">
    <property type="entry name" value="(Trans)glycosidases"/>
    <property type="match status" value="1"/>
</dbReference>
<feature type="compositionally biased region" description="Acidic residues" evidence="5">
    <location>
        <begin position="509"/>
        <end position="524"/>
    </location>
</feature>
<feature type="transmembrane region" description="Helical" evidence="6">
    <location>
        <begin position="580"/>
        <end position="600"/>
    </location>
</feature>
<keyword evidence="3 4" id="KW-0326">Glycosidase</keyword>
<dbReference type="HOGENOM" id="CLU_011259_1_2_9"/>
<evidence type="ECO:0000256" key="5">
    <source>
        <dbReference type="SAM" id="MobiDB-lite"/>
    </source>
</evidence>
<dbReference type="eggNOG" id="COG3867">
    <property type="taxonomic scope" value="Bacteria"/>
</dbReference>
<feature type="region of interest" description="Disordered" evidence="5">
    <location>
        <begin position="501"/>
        <end position="573"/>
    </location>
</feature>
<comment type="catalytic activity">
    <reaction evidence="4">
        <text>The enzyme specifically hydrolyzes (1-&gt;4)-beta-D-galactosidic linkages in type I arabinogalactans.</text>
        <dbReference type="EC" id="3.2.1.89"/>
    </reaction>
</comment>
<dbReference type="InterPro" id="IPR011081">
    <property type="entry name" value="Big_4"/>
</dbReference>
<feature type="domain" description="Bacterial Ig-like" evidence="7">
    <location>
        <begin position="279"/>
        <end position="338"/>
    </location>
</feature>
<proteinExistence type="inferred from homology"/>
<sequence>MNQKKEALYNYTYESIQRLLSAGVDVGMVQIGNETNNGLAGETSWEAMSQLFNKGSQAVRKISAEQNTLIKVALHFTNPEKVDWYHSIGQKLKENNVDYDIFASSYYPYWHGTIENLQSVLTDYATRYDKEVMIAETSYAYTFAEGDGHGNTIQENDDSTLYYPVSVQGQATAVREVFQAVQNVGTKGLGVFYWEPAWIPVGIPNQKTANQEKWETYGSGWASSFAGEYDSADAGKWYGGSAIDNQALFDFVGKPLASANIFQYIKTGSIAEKKVVSVSEVKPTIEVGSALSLPETVQVNFNDNSSQEVSVVWNKDDLANINANEPGTYVVKGAIQGYEQQATATVTILAKNYVTNGGFEQELATWQLKNLLDPNDTATGMSRSWDDPAEGTWSLHFYSEQAIHSVASQVISNLTVGTYQLIASIQGELKGNEPKAMLRVKVGDDIYETGATLDGWRNWQTPIVQFELTGDTTKNVTIEIELQGDAGSWGTIDDIRLIQSAVPTSPSEEGTEPEETTPSEEGTEPEVTKPSEKDTGTESTKSIEDEKQDSEKVVERTSNQKNEPKAESLPKTGSRGSMKLVLLGSLLLSICGIIVVKTIIARKSRVDG</sequence>
<dbReference type="OrthoDB" id="9768786at2"/>
<keyword evidence="6" id="KW-0812">Transmembrane</keyword>
<dbReference type="STRING" id="888064.HMPREF9088_1957"/>
<dbReference type="EMBL" id="AEPV01000074">
    <property type="protein sequence ID" value="EFU73227.1"/>
    <property type="molecule type" value="Genomic_DNA"/>
</dbReference>
<dbReference type="InterPro" id="IPR017853">
    <property type="entry name" value="GH"/>
</dbReference>
<name>E6LHW7_ENTI1</name>
<reference evidence="8 9" key="1">
    <citation type="submission" date="2010-12" db="EMBL/GenBank/DDBJ databases">
        <authorList>
            <person name="Muzny D."/>
            <person name="Qin X."/>
            <person name="Deng J."/>
            <person name="Jiang H."/>
            <person name="Liu Y."/>
            <person name="Qu J."/>
            <person name="Song X.-Z."/>
            <person name="Zhang L."/>
            <person name="Thornton R."/>
            <person name="Coyle M."/>
            <person name="Francisco L."/>
            <person name="Jackson L."/>
            <person name="Javaid M."/>
            <person name="Korchina V."/>
            <person name="Kovar C."/>
            <person name="Mata R."/>
            <person name="Mathew T."/>
            <person name="Ngo R."/>
            <person name="Nguyen L."/>
            <person name="Nguyen N."/>
            <person name="Okwuonu G."/>
            <person name="Ongeri F."/>
            <person name="Pham C."/>
            <person name="Simmons D."/>
            <person name="Wilczek-Boney K."/>
            <person name="Hale W."/>
            <person name="Jakkamsetti A."/>
            <person name="Pham P."/>
            <person name="Ruth R."/>
            <person name="San Lucas F."/>
            <person name="Warren J."/>
            <person name="Zhang J."/>
            <person name="Zhao Z."/>
            <person name="Zhou C."/>
            <person name="Zhu D."/>
            <person name="Lee S."/>
            <person name="Bess C."/>
            <person name="Blankenburg K."/>
            <person name="Forbes L."/>
            <person name="Fu Q."/>
            <person name="Gubbala S."/>
            <person name="Hirani K."/>
            <person name="Jayaseelan J.C."/>
            <person name="Lara F."/>
            <person name="Munidasa M."/>
            <person name="Palculict T."/>
            <person name="Patil S."/>
            <person name="Pu L.-L."/>
            <person name="Saada N."/>
            <person name="Tang L."/>
            <person name="Weissenberger G."/>
            <person name="Zhu Y."/>
            <person name="Hemphill L."/>
            <person name="Shang Y."/>
            <person name="Youmans B."/>
            <person name="Ayvaz T."/>
            <person name="Ross M."/>
            <person name="Santibanez J."/>
            <person name="Aqrawi P."/>
            <person name="Gross S."/>
            <person name="Joshi V."/>
            <person name="Fowler G."/>
            <person name="Nazareth L."/>
            <person name="Reid J."/>
            <person name="Worley K."/>
            <person name="Petrosino J."/>
            <person name="Highlander S."/>
            <person name="Gibbs R."/>
        </authorList>
    </citation>
    <scope>NUCLEOTIDE SEQUENCE [LARGE SCALE GENOMIC DNA]</scope>
    <source>
        <strain evidence="9">DSM 15952 / CCUG 50447 / LMG 22039 / TP 1.5</strain>
    </source>
</reference>
<comment type="caution">
    <text evidence="8">The sequence shown here is derived from an EMBL/GenBank/DDBJ whole genome shotgun (WGS) entry which is preliminary data.</text>
</comment>
<dbReference type="PANTHER" id="PTHR34983:SF2">
    <property type="entry name" value="ENDO-BETA-1,4-GALACTANASE"/>
    <property type="match status" value="1"/>
</dbReference>
<dbReference type="Pfam" id="PF07745">
    <property type="entry name" value="Glyco_hydro_53"/>
    <property type="match status" value="1"/>
</dbReference>
<dbReference type="Proteomes" id="UP000010296">
    <property type="component" value="Unassembled WGS sequence"/>
</dbReference>
<dbReference type="GO" id="GO:0045490">
    <property type="term" value="P:pectin catabolic process"/>
    <property type="evidence" value="ECO:0007669"/>
    <property type="project" value="TreeGrafter"/>
</dbReference>
<dbReference type="Pfam" id="PF07532">
    <property type="entry name" value="Big_4"/>
    <property type="match status" value="1"/>
</dbReference>
<dbReference type="GO" id="GO:0015926">
    <property type="term" value="F:glucosidase activity"/>
    <property type="evidence" value="ECO:0007669"/>
    <property type="project" value="InterPro"/>
</dbReference>
<evidence type="ECO:0000256" key="4">
    <source>
        <dbReference type="RuleBase" id="RU361192"/>
    </source>
</evidence>
<keyword evidence="9" id="KW-1185">Reference proteome</keyword>
<gene>
    <name evidence="8" type="primary">yvfO</name>
    <name evidence="8" type="ORF">HMPREF9088_1957</name>
</gene>
<dbReference type="PANTHER" id="PTHR34983">
    <property type="entry name" value="ARABINOGALACTAN ENDO-BETA-1,4-GALACTANASE A"/>
    <property type="match status" value="1"/>
</dbReference>
<evidence type="ECO:0000313" key="8">
    <source>
        <dbReference type="EMBL" id="EFU73227.1"/>
    </source>
</evidence>
<dbReference type="GO" id="GO:0031218">
    <property type="term" value="F:arabinogalactan endo-1,4-beta-galactosidase activity"/>
    <property type="evidence" value="ECO:0007669"/>
    <property type="project" value="UniProtKB-EC"/>
</dbReference>
<evidence type="ECO:0000256" key="1">
    <source>
        <dbReference type="ARBA" id="ARBA00010687"/>
    </source>
</evidence>
<evidence type="ECO:0000313" key="9">
    <source>
        <dbReference type="Proteomes" id="UP000010296"/>
    </source>
</evidence>
<dbReference type="AlphaFoldDB" id="E6LHW7"/>
<feature type="compositionally biased region" description="Basic and acidic residues" evidence="5">
    <location>
        <begin position="526"/>
        <end position="555"/>
    </location>
</feature>
<evidence type="ECO:0000256" key="2">
    <source>
        <dbReference type="ARBA" id="ARBA00022801"/>
    </source>
</evidence>
<organism evidence="8 9">
    <name type="scientific">Enterococcus italicus (strain DSM 15952 / CCUG 50447 / LMG 22039 / TP 1.5)</name>
    <dbReference type="NCBI Taxonomy" id="888064"/>
    <lineage>
        <taxon>Bacteria</taxon>
        <taxon>Bacillati</taxon>
        <taxon>Bacillota</taxon>
        <taxon>Bacilli</taxon>
        <taxon>Lactobacillales</taxon>
        <taxon>Enterococcaceae</taxon>
        <taxon>Enterococcus</taxon>
    </lineage>
</organism>
<keyword evidence="6" id="KW-1133">Transmembrane helix</keyword>
<keyword evidence="6" id="KW-0472">Membrane</keyword>
<protein>
    <recommendedName>
        <fullName evidence="4">Arabinogalactan endo-beta-1,4-galactanase</fullName>
        <ecNumber evidence="4">3.2.1.89</ecNumber>
    </recommendedName>
</protein>
<dbReference type="Gene3D" id="2.60.120.260">
    <property type="entry name" value="Galactose-binding domain-like"/>
    <property type="match status" value="1"/>
</dbReference>